<keyword evidence="3" id="KW-1185">Reference proteome</keyword>
<evidence type="ECO:0000256" key="1">
    <source>
        <dbReference type="SAM" id="MobiDB-lite"/>
    </source>
</evidence>
<reference evidence="2 3" key="1">
    <citation type="submission" date="2009-02" db="EMBL/GenBank/DDBJ databases">
        <title>Annotation of Streptomyces hygroscopicus strain ATCC 53653.</title>
        <authorList>
            <consortium name="The Broad Institute Genome Sequencing Platform"/>
            <consortium name="Broad Institute Microbial Sequencing Center"/>
            <person name="Fischbach M."/>
            <person name="Godfrey P."/>
            <person name="Ward D."/>
            <person name="Young S."/>
            <person name="Zeng Q."/>
            <person name="Koehrsen M."/>
            <person name="Alvarado L."/>
            <person name="Berlin A.M."/>
            <person name="Bochicchio J."/>
            <person name="Borenstein D."/>
            <person name="Chapman S.B."/>
            <person name="Chen Z."/>
            <person name="Engels R."/>
            <person name="Freedman E."/>
            <person name="Gellesch M."/>
            <person name="Goldberg J."/>
            <person name="Griggs A."/>
            <person name="Gujja S."/>
            <person name="Heilman E.R."/>
            <person name="Heiman D.I."/>
            <person name="Hepburn T.A."/>
            <person name="Howarth C."/>
            <person name="Jen D."/>
            <person name="Larson L."/>
            <person name="Lewis B."/>
            <person name="Mehta T."/>
            <person name="Park D."/>
            <person name="Pearson M."/>
            <person name="Richards J."/>
            <person name="Roberts A."/>
            <person name="Saif S."/>
            <person name="Shea T.D."/>
            <person name="Shenoy N."/>
            <person name="Sisk P."/>
            <person name="Stolte C."/>
            <person name="Sykes S.N."/>
            <person name="Thomson T."/>
            <person name="Walk T."/>
            <person name="White J."/>
            <person name="Yandava C."/>
            <person name="Straight P."/>
            <person name="Clardy J."/>
            <person name="Hung D."/>
            <person name="Kolter R."/>
            <person name="Mekalanos J."/>
            <person name="Walker S."/>
            <person name="Walsh C.T."/>
            <person name="Wieland-Brown L.C."/>
            <person name="Haas B."/>
            <person name="Nusbaum C."/>
            <person name="Birren B."/>
        </authorList>
    </citation>
    <scope>NUCLEOTIDE SEQUENCE [LARGE SCALE GENOMIC DNA]</scope>
    <source>
        <strain evidence="2 3">ATCC 53653</strain>
    </source>
</reference>
<dbReference type="HOGENOM" id="CLU_2453336_0_0_11"/>
<accession>D9WQY9</accession>
<feature type="region of interest" description="Disordered" evidence="1">
    <location>
        <begin position="70"/>
        <end position="89"/>
    </location>
</feature>
<gene>
    <name evidence="2" type="ORF">SSOG_01678</name>
</gene>
<name>D9WQY9_9ACTN</name>
<evidence type="ECO:0000313" key="3">
    <source>
        <dbReference type="Proteomes" id="UP000003963"/>
    </source>
</evidence>
<organism evidence="2 3">
    <name type="scientific">Streptomyces himastatinicus ATCC 53653</name>
    <dbReference type="NCBI Taxonomy" id="457427"/>
    <lineage>
        <taxon>Bacteria</taxon>
        <taxon>Bacillati</taxon>
        <taxon>Actinomycetota</taxon>
        <taxon>Actinomycetes</taxon>
        <taxon>Kitasatosporales</taxon>
        <taxon>Streptomycetaceae</taxon>
        <taxon>Streptomyces</taxon>
        <taxon>Streptomyces violaceusniger group</taxon>
    </lineage>
</organism>
<proteinExistence type="predicted"/>
<sequence length="89" mass="10267">MTHQYAVEIVLTRPATARELHRARCHVTFAANADRTRLMTVQRGKSQGHTLHRLRRRLDTVLPIDVLTTHYPDRHGRASPAQCRPQPPR</sequence>
<dbReference type="AlphaFoldDB" id="D9WQY9"/>
<dbReference type="EMBL" id="GG657754">
    <property type="protein sequence ID" value="EFL21966.1"/>
    <property type="molecule type" value="Genomic_DNA"/>
</dbReference>
<protein>
    <submittedName>
        <fullName evidence="2">Uncharacterized protein</fullName>
    </submittedName>
</protein>
<dbReference type="STRING" id="457427.SSOG_01678"/>
<dbReference type="Proteomes" id="UP000003963">
    <property type="component" value="Unassembled WGS sequence"/>
</dbReference>
<evidence type="ECO:0000313" key="2">
    <source>
        <dbReference type="EMBL" id="EFL21966.1"/>
    </source>
</evidence>